<organism evidence="2 3">
    <name type="scientific">Rhodococcus opacus</name>
    <name type="common">Nocardia opaca</name>
    <dbReference type="NCBI Taxonomy" id="37919"/>
    <lineage>
        <taxon>Bacteria</taxon>
        <taxon>Bacillati</taxon>
        <taxon>Actinomycetota</taxon>
        <taxon>Actinomycetes</taxon>
        <taxon>Mycobacteriales</taxon>
        <taxon>Nocardiaceae</taxon>
        <taxon>Rhodococcus</taxon>
    </lineage>
</organism>
<dbReference type="InterPro" id="IPR036291">
    <property type="entry name" value="NAD(P)-bd_dom_sf"/>
</dbReference>
<dbReference type="eggNOG" id="COG0702">
    <property type="taxonomic scope" value="Bacteria"/>
</dbReference>
<dbReference type="SUPFAM" id="SSF51735">
    <property type="entry name" value="NAD(P)-binding Rossmann-fold domains"/>
    <property type="match status" value="1"/>
</dbReference>
<dbReference type="EMBL" id="CP008947">
    <property type="protein sequence ID" value="AII07363.1"/>
    <property type="molecule type" value="Genomic_DNA"/>
</dbReference>
<sequence>MTIAVTGATGSIGGKVLERLGGGAGVRLIGRNAQRLEPLAEHFDSAFAVATYADGPAMTAALDGVRLLFLVSGHESATRREEHRTAVDAARAAGVERIVYLSFLGAAPECTFTFGRDHYFTEQHIRESGLKYTFLQDSWYQSMIPLMADEQGVIRGPAGDGRVSAVAPDDVADAVTAVLTTGNGDHDGVTYRLTGPEAFTLTEAAETITRVTGRSVRFENETLDEAYASRAHFGAPDFEVAGWVTSYAAIAAGELAVVTGDVEALTGRPPQTFADYLNSYT</sequence>
<evidence type="ECO:0000313" key="3">
    <source>
        <dbReference type="Proteomes" id="UP000028488"/>
    </source>
</evidence>
<dbReference type="Gene3D" id="3.90.25.10">
    <property type="entry name" value="UDP-galactose 4-epimerase, domain 1"/>
    <property type="match status" value="1"/>
</dbReference>
<protein>
    <submittedName>
        <fullName evidence="2">Nucleoside-diphosphate sugar epimerase</fullName>
    </submittedName>
</protein>
<dbReference type="CDD" id="cd05269">
    <property type="entry name" value="TMR_SDR_a"/>
    <property type="match status" value="1"/>
</dbReference>
<feature type="domain" description="NAD(P)-binding" evidence="1">
    <location>
        <begin position="7"/>
        <end position="180"/>
    </location>
</feature>
<dbReference type="PANTHER" id="PTHR47129:SF1">
    <property type="entry name" value="NMRA-LIKE DOMAIN-CONTAINING PROTEIN"/>
    <property type="match status" value="1"/>
</dbReference>
<name>A0A076EQ89_RHOOP</name>
<dbReference type="InterPro" id="IPR052718">
    <property type="entry name" value="NmrA-type_oxidoreductase"/>
</dbReference>
<gene>
    <name evidence="2" type="ORF">EP51_22990</name>
</gene>
<reference evidence="2 3" key="1">
    <citation type="submission" date="2014-07" db="EMBL/GenBank/DDBJ databases">
        <title>Genome Sequence of Rhodococcus opacus Strain R7, a Biodegrader of Mono- and Polycyclic Aromatic Hydrocarbons.</title>
        <authorList>
            <person name="Di Gennaro P."/>
            <person name="Zampolli J."/>
            <person name="Presti I."/>
            <person name="Cappelletti M."/>
            <person name="D'Ursi P."/>
            <person name="Orro A."/>
            <person name="Mezzelani A."/>
            <person name="Milanesi L."/>
        </authorList>
    </citation>
    <scope>NUCLEOTIDE SEQUENCE [LARGE SCALE GENOMIC DNA]</scope>
    <source>
        <strain evidence="2 3">R7</strain>
    </source>
</reference>
<dbReference type="PANTHER" id="PTHR47129">
    <property type="entry name" value="QUINONE OXIDOREDUCTASE 2"/>
    <property type="match status" value="1"/>
</dbReference>
<dbReference type="Gene3D" id="3.40.50.720">
    <property type="entry name" value="NAD(P)-binding Rossmann-like Domain"/>
    <property type="match status" value="1"/>
</dbReference>
<dbReference type="InterPro" id="IPR016040">
    <property type="entry name" value="NAD(P)-bd_dom"/>
</dbReference>
<proteinExistence type="predicted"/>
<evidence type="ECO:0000313" key="2">
    <source>
        <dbReference type="EMBL" id="AII07363.1"/>
    </source>
</evidence>
<dbReference type="AlphaFoldDB" id="A0A076EQ89"/>
<dbReference type="RefSeq" id="WP_037240402.1">
    <property type="nucleotide sequence ID" value="NZ_CP008947.1"/>
</dbReference>
<evidence type="ECO:0000259" key="1">
    <source>
        <dbReference type="Pfam" id="PF13460"/>
    </source>
</evidence>
<dbReference type="Pfam" id="PF13460">
    <property type="entry name" value="NAD_binding_10"/>
    <property type="match status" value="1"/>
</dbReference>
<accession>A0A076EQ89</accession>
<dbReference type="Proteomes" id="UP000028488">
    <property type="component" value="Chromosome"/>
</dbReference>